<name>A0A2W5SZK1_9BACT</name>
<feature type="transmembrane region" description="Helical" evidence="1">
    <location>
        <begin position="357"/>
        <end position="376"/>
    </location>
</feature>
<dbReference type="AlphaFoldDB" id="A0A2W5SZK1"/>
<evidence type="ECO:0000259" key="2">
    <source>
        <dbReference type="Pfam" id="PF13387"/>
    </source>
</evidence>
<dbReference type="Proteomes" id="UP000249061">
    <property type="component" value="Unassembled WGS sequence"/>
</dbReference>
<proteinExistence type="predicted"/>
<keyword evidence="1" id="KW-1133">Transmembrane helix</keyword>
<keyword evidence="1" id="KW-0812">Transmembrane</keyword>
<dbReference type="InterPro" id="IPR025178">
    <property type="entry name" value="Lnb_N"/>
</dbReference>
<feature type="transmembrane region" description="Helical" evidence="1">
    <location>
        <begin position="413"/>
        <end position="432"/>
    </location>
</feature>
<accession>A0A2W5SZK1</accession>
<sequence length="442" mass="49471">MRNASAPNRVGSSSDRSGLQPAVVIHTLSLLVALSGAAKAPPPPWLTGQSNPADLSITLVTFSPGDTLVEWWGHSSFVVADTRLNQVRLYNFGMFGPREGDDTTGFIKDFIKGRLIFWVDEESPGWTFQLYKSLNRDVRMQELDFEPLEAEQVAKALATHVLPENKYYRYHHYNDNCSTRPRDMIDAAIGGQLKAATSGPSKYTLREQTLRYAMVNPPFSLILDFLQGDFLDHPMTQQGDAYLPDELEKQLAALQVKRADGSVRPMVKKSTVWFQSTRPRPPEYPPNWVPYEFLIGLAFAALAHLLGHWGRDGKKLPRVLLGLYTTLLGLLLGIFGLALGFLMTFTDHDVTFGNENILQANPLSIMLVPFGVMLMWGSKRAAKLNRVWWTVLGALSLLGVLIKVLPFADQANWNILALTVPVNVGFAALWWLQERHAQRISK</sequence>
<evidence type="ECO:0000313" key="4">
    <source>
        <dbReference type="EMBL" id="PZR08212.1"/>
    </source>
</evidence>
<gene>
    <name evidence="4" type="ORF">DI536_25220</name>
</gene>
<evidence type="ECO:0000259" key="3">
    <source>
        <dbReference type="Pfam" id="PF25221"/>
    </source>
</evidence>
<organism evidence="4 5">
    <name type="scientific">Archangium gephyra</name>
    <dbReference type="NCBI Taxonomy" id="48"/>
    <lineage>
        <taxon>Bacteria</taxon>
        <taxon>Pseudomonadati</taxon>
        <taxon>Myxococcota</taxon>
        <taxon>Myxococcia</taxon>
        <taxon>Myxococcales</taxon>
        <taxon>Cystobacterineae</taxon>
        <taxon>Archangiaceae</taxon>
        <taxon>Archangium</taxon>
    </lineage>
</organism>
<feature type="transmembrane region" description="Helical" evidence="1">
    <location>
        <begin position="319"/>
        <end position="345"/>
    </location>
</feature>
<dbReference type="InterPro" id="IPR057436">
    <property type="entry name" value="5TMH_Lnb"/>
</dbReference>
<evidence type="ECO:0000256" key="1">
    <source>
        <dbReference type="SAM" id="Phobius"/>
    </source>
</evidence>
<reference evidence="4 5" key="1">
    <citation type="submission" date="2017-08" db="EMBL/GenBank/DDBJ databases">
        <title>Infants hospitalized years apart are colonized by the same room-sourced microbial strains.</title>
        <authorList>
            <person name="Brooks B."/>
            <person name="Olm M.R."/>
            <person name="Firek B.A."/>
            <person name="Baker R."/>
            <person name="Thomas B.C."/>
            <person name="Morowitz M.J."/>
            <person name="Banfield J.F."/>
        </authorList>
    </citation>
    <scope>NUCLEOTIDE SEQUENCE [LARGE SCALE GENOMIC DNA]</scope>
    <source>
        <strain evidence="4">S2_003_000_R2_14</strain>
    </source>
</reference>
<protein>
    <submittedName>
        <fullName evidence="4">Uncharacterized protein</fullName>
    </submittedName>
</protein>
<keyword evidence="1" id="KW-0472">Membrane</keyword>
<dbReference type="Pfam" id="PF25221">
    <property type="entry name" value="5TMH_Lnb"/>
    <property type="match status" value="1"/>
</dbReference>
<dbReference type="EMBL" id="QFQP01000026">
    <property type="protein sequence ID" value="PZR08212.1"/>
    <property type="molecule type" value="Genomic_DNA"/>
</dbReference>
<feature type="transmembrane region" description="Helical" evidence="1">
    <location>
        <begin position="388"/>
        <end position="407"/>
    </location>
</feature>
<evidence type="ECO:0000313" key="5">
    <source>
        <dbReference type="Proteomes" id="UP000249061"/>
    </source>
</evidence>
<feature type="domain" description="Lnb-like transmembrane" evidence="3">
    <location>
        <begin position="320"/>
        <end position="428"/>
    </location>
</feature>
<feature type="transmembrane region" description="Helical" evidence="1">
    <location>
        <begin position="288"/>
        <end position="307"/>
    </location>
</feature>
<feature type="domain" description="Lnb N-terminal periplasmic" evidence="2">
    <location>
        <begin position="44"/>
        <end position="196"/>
    </location>
</feature>
<dbReference type="Pfam" id="PF13387">
    <property type="entry name" value="Lnb_N"/>
    <property type="match status" value="1"/>
</dbReference>
<comment type="caution">
    <text evidence="4">The sequence shown here is derived from an EMBL/GenBank/DDBJ whole genome shotgun (WGS) entry which is preliminary data.</text>
</comment>